<dbReference type="GeneID" id="20642300"/>
<evidence type="ECO:0000313" key="2">
    <source>
        <dbReference type="Proteomes" id="UP000002640"/>
    </source>
</evidence>
<dbReference type="RefSeq" id="XP_009531802.1">
    <property type="nucleotide sequence ID" value="XM_009533507.1"/>
</dbReference>
<accession>G4ZVF1</accession>
<reference evidence="1 2" key="1">
    <citation type="journal article" date="2006" name="Science">
        <title>Phytophthora genome sequences uncover evolutionary origins and mechanisms of pathogenesis.</title>
        <authorList>
            <person name="Tyler B.M."/>
            <person name="Tripathy S."/>
            <person name="Zhang X."/>
            <person name="Dehal P."/>
            <person name="Jiang R.H."/>
            <person name="Aerts A."/>
            <person name="Arredondo F.D."/>
            <person name="Baxter L."/>
            <person name="Bensasson D."/>
            <person name="Beynon J.L."/>
            <person name="Chapman J."/>
            <person name="Damasceno C.M."/>
            <person name="Dorrance A.E."/>
            <person name="Dou D."/>
            <person name="Dickerman A.W."/>
            <person name="Dubchak I.L."/>
            <person name="Garbelotto M."/>
            <person name="Gijzen M."/>
            <person name="Gordon S.G."/>
            <person name="Govers F."/>
            <person name="Grunwald N.J."/>
            <person name="Huang W."/>
            <person name="Ivors K.L."/>
            <person name="Jones R.W."/>
            <person name="Kamoun S."/>
            <person name="Krampis K."/>
            <person name="Lamour K.H."/>
            <person name="Lee M.K."/>
            <person name="McDonald W.H."/>
            <person name="Medina M."/>
            <person name="Meijer H.J."/>
            <person name="Nordberg E.K."/>
            <person name="Maclean D.J."/>
            <person name="Ospina-Giraldo M.D."/>
            <person name="Morris P.F."/>
            <person name="Phuntumart V."/>
            <person name="Putnam N.H."/>
            <person name="Rash S."/>
            <person name="Rose J.K."/>
            <person name="Sakihama Y."/>
            <person name="Salamov A.A."/>
            <person name="Savidor A."/>
            <person name="Scheuring C.F."/>
            <person name="Smith B.M."/>
            <person name="Sobral B.W."/>
            <person name="Terry A."/>
            <person name="Torto-Alalibo T.A."/>
            <person name="Win J."/>
            <person name="Xu Z."/>
            <person name="Zhang H."/>
            <person name="Grigoriev I.V."/>
            <person name="Rokhsar D.S."/>
            <person name="Boore J.L."/>
        </authorList>
    </citation>
    <scope>NUCLEOTIDE SEQUENCE [LARGE SCALE GENOMIC DNA]</scope>
    <source>
        <strain evidence="1 2">P6497</strain>
    </source>
</reference>
<name>G4ZVF1_PHYSP</name>
<gene>
    <name evidence="1" type="ORF">PHYSODRAFT_303525</name>
</gene>
<dbReference type="AlphaFoldDB" id="G4ZVF1"/>
<proteinExistence type="predicted"/>
<dbReference type="InParanoid" id="G4ZVF1"/>
<dbReference type="KEGG" id="psoj:PHYSODRAFT_303525"/>
<dbReference type="EMBL" id="JH159157">
    <property type="protein sequence ID" value="EGZ11469.1"/>
    <property type="molecule type" value="Genomic_DNA"/>
</dbReference>
<sequence>MRRTLQWAATPFSWMTTEASYGGRKLTKPELVYLSGSLTSLRCSGQGTTQHEHRADAISKRTDWNNGTVWVTRLSTLINAMVMNEEFDADEVLLHQTEHPMDIERGCRQGYASDN</sequence>
<protein>
    <submittedName>
        <fullName evidence="1">Uncharacterized protein</fullName>
    </submittedName>
</protein>
<dbReference type="Proteomes" id="UP000002640">
    <property type="component" value="Unassembled WGS sequence"/>
</dbReference>
<organism evidence="1 2">
    <name type="scientific">Phytophthora sojae (strain P6497)</name>
    <name type="common">Soybean stem and root rot agent</name>
    <name type="synonym">Phytophthora megasperma f. sp. glycines</name>
    <dbReference type="NCBI Taxonomy" id="1094619"/>
    <lineage>
        <taxon>Eukaryota</taxon>
        <taxon>Sar</taxon>
        <taxon>Stramenopiles</taxon>
        <taxon>Oomycota</taxon>
        <taxon>Peronosporomycetes</taxon>
        <taxon>Peronosporales</taxon>
        <taxon>Peronosporaceae</taxon>
        <taxon>Phytophthora</taxon>
    </lineage>
</organism>
<keyword evidence="2" id="KW-1185">Reference proteome</keyword>
<evidence type="ECO:0000313" key="1">
    <source>
        <dbReference type="EMBL" id="EGZ11469.1"/>
    </source>
</evidence>